<comment type="caution">
    <text evidence="10">The sequence shown here is derived from an EMBL/GenBank/DDBJ whole genome shotgun (WGS) entry which is preliminary data.</text>
</comment>
<dbReference type="EC" id="5.2.1.8" evidence="3"/>
<evidence type="ECO:0000313" key="11">
    <source>
        <dbReference type="Proteomes" id="UP000033774"/>
    </source>
</evidence>
<evidence type="ECO:0000259" key="9">
    <source>
        <dbReference type="PROSITE" id="PS50198"/>
    </source>
</evidence>
<comment type="similarity">
    <text evidence="2">Belongs to the PpiC/parvulin rotamase family.</text>
</comment>
<evidence type="ECO:0000256" key="8">
    <source>
        <dbReference type="PROSITE-ProRule" id="PRU00278"/>
    </source>
</evidence>
<evidence type="ECO:0000256" key="5">
    <source>
        <dbReference type="ARBA" id="ARBA00023110"/>
    </source>
</evidence>
<evidence type="ECO:0000256" key="4">
    <source>
        <dbReference type="ARBA" id="ARBA00018370"/>
    </source>
</evidence>
<dbReference type="EMBL" id="LAJY01000176">
    <property type="protein sequence ID" value="KJV09986.1"/>
    <property type="molecule type" value="Genomic_DNA"/>
</dbReference>
<dbReference type="PROSITE" id="PS50198">
    <property type="entry name" value="PPIC_PPIASE_2"/>
    <property type="match status" value="1"/>
</dbReference>
<accession>A0A0F3ITE9</accession>
<proteinExistence type="inferred from homology"/>
<feature type="domain" description="PpiC" evidence="9">
    <location>
        <begin position="137"/>
        <end position="227"/>
    </location>
</feature>
<dbReference type="PATRIC" id="fig|552518.3.peg.809"/>
<dbReference type="InterPro" id="IPR050245">
    <property type="entry name" value="PrsA_foldase"/>
</dbReference>
<dbReference type="Proteomes" id="UP000033774">
    <property type="component" value="Unassembled WGS sequence"/>
</dbReference>
<evidence type="ECO:0000256" key="1">
    <source>
        <dbReference type="ARBA" id="ARBA00000971"/>
    </source>
</evidence>
<keyword evidence="5 8" id="KW-0697">Rotamase</keyword>
<name>A0A0F3ITE9_9PROT</name>
<dbReference type="Gene3D" id="3.10.50.40">
    <property type="match status" value="1"/>
</dbReference>
<comment type="catalytic activity">
    <reaction evidence="1">
        <text>[protein]-peptidylproline (omega=180) = [protein]-peptidylproline (omega=0)</text>
        <dbReference type="Rhea" id="RHEA:16237"/>
        <dbReference type="Rhea" id="RHEA-COMP:10747"/>
        <dbReference type="Rhea" id="RHEA-COMP:10748"/>
        <dbReference type="ChEBI" id="CHEBI:83833"/>
        <dbReference type="ChEBI" id="CHEBI:83834"/>
        <dbReference type="EC" id="5.2.1.8"/>
    </reaction>
</comment>
<keyword evidence="8" id="KW-0413">Isomerase</keyword>
<reference evidence="10 11" key="1">
    <citation type="submission" date="2015-03" db="EMBL/GenBank/DDBJ databases">
        <title>Draft genome sequence of Elstera litoralis.</title>
        <authorList>
            <person name="Rahalkar M.C."/>
            <person name="Dhakephalkar P.K."/>
            <person name="Pore S.D."/>
            <person name="Arora P."/>
            <person name="Kapse N.G."/>
            <person name="Pandit P.S."/>
        </authorList>
    </citation>
    <scope>NUCLEOTIDE SEQUENCE [LARGE SCALE GENOMIC DNA]</scope>
    <source>
        <strain evidence="10 11">Dia-1</strain>
    </source>
</reference>
<evidence type="ECO:0000256" key="3">
    <source>
        <dbReference type="ARBA" id="ARBA00013194"/>
    </source>
</evidence>
<evidence type="ECO:0000256" key="2">
    <source>
        <dbReference type="ARBA" id="ARBA00007656"/>
    </source>
</evidence>
<protein>
    <recommendedName>
        <fullName evidence="4">Parvulin-like PPIase</fullName>
        <ecNumber evidence="3">5.2.1.8</ecNumber>
    </recommendedName>
    <alternativeName>
        <fullName evidence="6">Peptidyl-prolyl cis-trans isomerase plp</fullName>
    </alternativeName>
    <alternativeName>
        <fullName evidence="7">Rotamase plp</fullName>
    </alternativeName>
</protein>
<dbReference type="InterPro" id="IPR046357">
    <property type="entry name" value="PPIase_dom_sf"/>
</dbReference>
<dbReference type="InterPro" id="IPR023058">
    <property type="entry name" value="PPIase_PpiC_CS"/>
</dbReference>
<evidence type="ECO:0000313" key="10">
    <source>
        <dbReference type="EMBL" id="KJV09986.1"/>
    </source>
</evidence>
<dbReference type="PROSITE" id="PS01096">
    <property type="entry name" value="PPIC_PPIASE_1"/>
    <property type="match status" value="1"/>
</dbReference>
<dbReference type="PANTHER" id="PTHR47245">
    <property type="entry name" value="PEPTIDYLPROLYL ISOMERASE"/>
    <property type="match status" value="1"/>
</dbReference>
<dbReference type="AlphaFoldDB" id="A0A0F3ITE9"/>
<dbReference type="SUPFAM" id="SSF54534">
    <property type="entry name" value="FKBP-like"/>
    <property type="match status" value="1"/>
</dbReference>
<gene>
    <name evidence="10" type="ORF">VZ95_07955</name>
</gene>
<evidence type="ECO:0000256" key="7">
    <source>
        <dbReference type="ARBA" id="ARBA00031484"/>
    </source>
</evidence>
<sequence length="279" mass="30818">MLSAALLVAAPVSAQTIGEFLKQPAAKDDPVIARAGTIDIRRSDLVRSLDGLPPQVQQMPMQTVYPLILDRLVDGKLIAGAARAQKLNDDPEVKRKLADYEDRVVQEIYLNRAVAAKVDDKALEARYQQFLKDNPQQEEVRARHILVASDVVAKEIIAELKKGGDFAALAKAKSTDGSAKEGGDLGFFTREDMVPEFSEAAFALKPNEFTQEPVKSQFGWHVIKLEQRRQTAAPALADVRDQLTSEMSQEMITKIVEDLRKTAKIEKFDIDGKPLPAAQ</sequence>
<organism evidence="10 11">
    <name type="scientific">Elstera litoralis</name>
    <dbReference type="NCBI Taxonomy" id="552518"/>
    <lineage>
        <taxon>Bacteria</taxon>
        <taxon>Pseudomonadati</taxon>
        <taxon>Pseudomonadota</taxon>
        <taxon>Alphaproteobacteria</taxon>
        <taxon>Rhodospirillales</taxon>
        <taxon>Rhodospirillaceae</taxon>
        <taxon>Elstera</taxon>
    </lineage>
</organism>
<keyword evidence="11" id="KW-1185">Reference proteome</keyword>
<dbReference type="PANTHER" id="PTHR47245:SF2">
    <property type="entry name" value="PEPTIDYL-PROLYL CIS-TRANS ISOMERASE HP_0175-RELATED"/>
    <property type="match status" value="1"/>
</dbReference>
<evidence type="ECO:0000256" key="6">
    <source>
        <dbReference type="ARBA" id="ARBA00030642"/>
    </source>
</evidence>
<dbReference type="GO" id="GO:0003755">
    <property type="term" value="F:peptidyl-prolyl cis-trans isomerase activity"/>
    <property type="evidence" value="ECO:0007669"/>
    <property type="project" value="UniProtKB-KW"/>
</dbReference>
<dbReference type="InterPro" id="IPR000297">
    <property type="entry name" value="PPIase_PpiC"/>
</dbReference>
<dbReference type="Pfam" id="PF13616">
    <property type="entry name" value="Rotamase_3"/>
    <property type="match status" value="1"/>
</dbReference>